<protein>
    <recommendedName>
        <fullName evidence="2">Nucleoside phosphorylase domain-containing protein</fullName>
    </recommendedName>
</protein>
<dbReference type="Gene3D" id="3.40.50.1580">
    <property type="entry name" value="Nucleoside phosphorylase domain"/>
    <property type="match status" value="1"/>
</dbReference>
<dbReference type="PANTHER" id="PTHR43691:SF11">
    <property type="entry name" value="FI09636P-RELATED"/>
    <property type="match status" value="1"/>
</dbReference>
<feature type="domain" description="Nucleoside phosphorylase" evidence="2">
    <location>
        <begin position="48"/>
        <end position="289"/>
    </location>
</feature>
<dbReference type="Pfam" id="PF01048">
    <property type="entry name" value="PNP_UDP_1"/>
    <property type="match status" value="1"/>
</dbReference>
<dbReference type="NCBIfam" id="TIGR01719">
    <property type="entry name" value="euk_UDPppase"/>
    <property type="match status" value="1"/>
</dbReference>
<evidence type="ECO:0000313" key="3">
    <source>
        <dbReference type="EMBL" id="KAJ8302407.1"/>
    </source>
</evidence>
<dbReference type="PANTHER" id="PTHR43691">
    <property type="entry name" value="URIDINE PHOSPHORYLASE"/>
    <property type="match status" value="1"/>
</dbReference>
<dbReference type="Proteomes" id="UP001217089">
    <property type="component" value="Unassembled WGS sequence"/>
</dbReference>
<organism evidence="3 4">
    <name type="scientific">Tegillarca granosa</name>
    <name type="common">Malaysian cockle</name>
    <name type="synonym">Anadara granosa</name>
    <dbReference type="NCBI Taxonomy" id="220873"/>
    <lineage>
        <taxon>Eukaryota</taxon>
        <taxon>Metazoa</taxon>
        <taxon>Spiralia</taxon>
        <taxon>Lophotrochozoa</taxon>
        <taxon>Mollusca</taxon>
        <taxon>Bivalvia</taxon>
        <taxon>Autobranchia</taxon>
        <taxon>Pteriomorphia</taxon>
        <taxon>Arcoida</taxon>
        <taxon>Arcoidea</taxon>
        <taxon>Arcidae</taxon>
        <taxon>Tegillarca</taxon>
    </lineage>
</organism>
<accession>A0ABQ9EAR9</accession>
<comment type="caution">
    <text evidence="3">The sequence shown here is derived from an EMBL/GenBank/DDBJ whole genome shotgun (WGS) entry which is preliminary data.</text>
</comment>
<dbReference type="EMBL" id="JARBDR010000917">
    <property type="protein sequence ID" value="KAJ8302407.1"/>
    <property type="molecule type" value="Genomic_DNA"/>
</dbReference>
<dbReference type="SUPFAM" id="SSF53167">
    <property type="entry name" value="Purine and uridine phosphorylases"/>
    <property type="match status" value="1"/>
</dbReference>
<comment type="similarity">
    <text evidence="1">Belongs to the PNP/UDP phosphorylase family.</text>
</comment>
<dbReference type="CDD" id="cd17763">
    <property type="entry name" value="UP_hUPP-like"/>
    <property type="match status" value="1"/>
</dbReference>
<evidence type="ECO:0000256" key="1">
    <source>
        <dbReference type="ARBA" id="ARBA00010456"/>
    </source>
</evidence>
<dbReference type="InterPro" id="IPR010059">
    <property type="entry name" value="Uridine_phosphorylase_euk"/>
</dbReference>
<dbReference type="InterPro" id="IPR035994">
    <property type="entry name" value="Nucleoside_phosphorylase_sf"/>
</dbReference>
<reference evidence="3 4" key="1">
    <citation type="submission" date="2022-12" db="EMBL/GenBank/DDBJ databases">
        <title>Chromosome-level genome of Tegillarca granosa.</title>
        <authorList>
            <person name="Kim J."/>
        </authorList>
    </citation>
    <scope>NUCLEOTIDE SEQUENCE [LARGE SCALE GENOMIC DNA]</scope>
    <source>
        <strain evidence="3">Teg-2019</strain>
        <tissue evidence="3">Adductor muscle</tissue>
    </source>
</reference>
<evidence type="ECO:0000259" key="2">
    <source>
        <dbReference type="Pfam" id="PF01048"/>
    </source>
</evidence>
<evidence type="ECO:0000313" key="4">
    <source>
        <dbReference type="Proteomes" id="UP001217089"/>
    </source>
</evidence>
<proteinExistence type="inferred from homology"/>
<name>A0ABQ9EAR9_TEGGR</name>
<gene>
    <name evidence="3" type="ORF">KUTeg_018803</name>
</gene>
<sequence length="299" mass="33308">MFSLKARTHAVGVRNPKLKSFKTDHLYHIALDTAHNDLQEMFGDVKCVCFGGQPSRMERFTKLIREEFGLTPSNGEPPRNYAAGTDRYALYKAGPILAVSHGIGIPSLSVVFNEIVKLMYYAKCKDVTFFRIGTCGGVGLEPGTVVVTDKASILGKKVERPALANKELNAEILECVTETDEFKTVTGTTLCCDDFYEGQARLDGAFCDYEEEDKVRFLQFLKEKNICNIEMESLGFLAMCSSCKGAGLRGAVVCAILVDRLQGDYIINDIEKLHQWQARPQQLVLRYIKHKFGPQNGSL</sequence>
<keyword evidence="4" id="KW-1185">Reference proteome</keyword>
<dbReference type="InterPro" id="IPR000845">
    <property type="entry name" value="Nucleoside_phosphorylase_d"/>
</dbReference>